<dbReference type="STRING" id="930992.A0A0C9Z9D5"/>
<reference evidence="1 2" key="1">
    <citation type="submission" date="2014-04" db="EMBL/GenBank/DDBJ databases">
        <authorList>
            <consortium name="DOE Joint Genome Institute"/>
            <person name="Kuo A."/>
            <person name="Ruytinx J."/>
            <person name="Rineau F."/>
            <person name="Colpaert J."/>
            <person name="Kohler A."/>
            <person name="Nagy L.G."/>
            <person name="Floudas D."/>
            <person name="Copeland A."/>
            <person name="Barry K.W."/>
            <person name="Cichocki N."/>
            <person name="Veneault-Fourrey C."/>
            <person name="LaButti K."/>
            <person name="Lindquist E.A."/>
            <person name="Lipzen A."/>
            <person name="Lundell T."/>
            <person name="Morin E."/>
            <person name="Murat C."/>
            <person name="Sun H."/>
            <person name="Tunlid A."/>
            <person name="Henrissat B."/>
            <person name="Grigoriev I.V."/>
            <person name="Hibbett D.S."/>
            <person name="Martin F."/>
            <person name="Nordberg H.P."/>
            <person name="Cantor M.N."/>
            <person name="Hua S.X."/>
        </authorList>
    </citation>
    <scope>NUCLEOTIDE SEQUENCE [LARGE SCALE GENOMIC DNA]</scope>
    <source>
        <strain evidence="1 2">UH-Slu-Lm8-n1</strain>
    </source>
</reference>
<feature type="non-terminal residue" evidence="1">
    <location>
        <position position="1"/>
    </location>
</feature>
<feature type="non-terminal residue" evidence="1">
    <location>
        <position position="225"/>
    </location>
</feature>
<sequence length="225" mass="25607">RANAGKTTILRRVCNTRDSPEIRNGAGERIDPALLKATKGVRLHNIENEMVFQSNPGFIFHDSRGFEAGGESEFDQVKAFIARRSKETNLKDQVRYCIPMDEASRSFTEGKVKFFCQTITKFDALYDVEFTQLRAKELPSKEAKELAPKHAEESFAHGPQLKFLRDVRRPPKCHTCLPNMNRDDADCGSLIERTAGTLDDEVLQQLFFSTQQANLELCMKYAVER</sequence>
<gene>
    <name evidence="1" type="ORF">CY34DRAFT_98550</name>
</gene>
<reference evidence="2" key="2">
    <citation type="submission" date="2015-01" db="EMBL/GenBank/DDBJ databases">
        <title>Evolutionary Origins and Diversification of the Mycorrhizal Mutualists.</title>
        <authorList>
            <consortium name="DOE Joint Genome Institute"/>
            <consortium name="Mycorrhizal Genomics Consortium"/>
            <person name="Kohler A."/>
            <person name="Kuo A."/>
            <person name="Nagy L.G."/>
            <person name="Floudas D."/>
            <person name="Copeland A."/>
            <person name="Barry K.W."/>
            <person name="Cichocki N."/>
            <person name="Veneault-Fourrey C."/>
            <person name="LaButti K."/>
            <person name="Lindquist E.A."/>
            <person name="Lipzen A."/>
            <person name="Lundell T."/>
            <person name="Morin E."/>
            <person name="Murat C."/>
            <person name="Riley R."/>
            <person name="Ohm R."/>
            <person name="Sun H."/>
            <person name="Tunlid A."/>
            <person name="Henrissat B."/>
            <person name="Grigoriev I.V."/>
            <person name="Hibbett D.S."/>
            <person name="Martin F."/>
        </authorList>
    </citation>
    <scope>NUCLEOTIDE SEQUENCE [LARGE SCALE GENOMIC DNA]</scope>
    <source>
        <strain evidence="2">UH-Slu-Lm8-n1</strain>
    </source>
</reference>
<evidence type="ECO:0000313" key="1">
    <source>
        <dbReference type="EMBL" id="KIK34105.1"/>
    </source>
</evidence>
<proteinExistence type="predicted"/>
<dbReference type="InParanoid" id="A0A0C9Z9D5"/>
<dbReference type="AlphaFoldDB" id="A0A0C9Z9D5"/>
<keyword evidence="2" id="KW-1185">Reference proteome</keyword>
<dbReference type="Gene3D" id="3.40.50.300">
    <property type="entry name" value="P-loop containing nucleotide triphosphate hydrolases"/>
    <property type="match status" value="1"/>
</dbReference>
<dbReference type="Proteomes" id="UP000054485">
    <property type="component" value="Unassembled WGS sequence"/>
</dbReference>
<evidence type="ECO:0000313" key="2">
    <source>
        <dbReference type="Proteomes" id="UP000054485"/>
    </source>
</evidence>
<dbReference type="HOGENOM" id="CLU_023805_1_0_1"/>
<protein>
    <recommendedName>
        <fullName evidence="3">G domain-containing protein</fullName>
    </recommendedName>
</protein>
<dbReference type="OrthoDB" id="2694235at2759"/>
<dbReference type="EMBL" id="KN835809">
    <property type="protein sequence ID" value="KIK34105.1"/>
    <property type="molecule type" value="Genomic_DNA"/>
</dbReference>
<organism evidence="1 2">
    <name type="scientific">Suillus luteus UH-Slu-Lm8-n1</name>
    <dbReference type="NCBI Taxonomy" id="930992"/>
    <lineage>
        <taxon>Eukaryota</taxon>
        <taxon>Fungi</taxon>
        <taxon>Dikarya</taxon>
        <taxon>Basidiomycota</taxon>
        <taxon>Agaricomycotina</taxon>
        <taxon>Agaricomycetes</taxon>
        <taxon>Agaricomycetidae</taxon>
        <taxon>Boletales</taxon>
        <taxon>Suillineae</taxon>
        <taxon>Suillaceae</taxon>
        <taxon>Suillus</taxon>
    </lineage>
</organism>
<accession>A0A0C9Z9D5</accession>
<evidence type="ECO:0008006" key="3">
    <source>
        <dbReference type="Google" id="ProtNLM"/>
    </source>
</evidence>
<name>A0A0C9Z9D5_9AGAM</name>
<dbReference type="InterPro" id="IPR027417">
    <property type="entry name" value="P-loop_NTPase"/>
</dbReference>